<organism evidence="1 2">
    <name type="scientific">Callosobruchus maculatus</name>
    <name type="common">Southern cowpea weevil</name>
    <name type="synonym">Pulse bruchid</name>
    <dbReference type="NCBI Taxonomy" id="64391"/>
    <lineage>
        <taxon>Eukaryota</taxon>
        <taxon>Metazoa</taxon>
        <taxon>Ecdysozoa</taxon>
        <taxon>Arthropoda</taxon>
        <taxon>Hexapoda</taxon>
        <taxon>Insecta</taxon>
        <taxon>Pterygota</taxon>
        <taxon>Neoptera</taxon>
        <taxon>Endopterygota</taxon>
        <taxon>Coleoptera</taxon>
        <taxon>Polyphaga</taxon>
        <taxon>Cucujiformia</taxon>
        <taxon>Chrysomeloidea</taxon>
        <taxon>Chrysomelidae</taxon>
        <taxon>Bruchinae</taxon>
        <taxon>Bruchini</taxon>
        <taxon>Callosobruchus</taxon>
    </lineage>
</organism>
<accession>A0A653C3P9</accession>
<proteinExistence type="predicted"/>
<name>A0A653C3P9_CALMS</name>
<feature type="non-terminal residue" evidence="1">
    <location>
        <position position="1"/>
    </location>
</feature>
<protein>
    <submittedName>
        <fullName evidence="1">Uncharacterized protein</fullName>
    </submittedName>
</protein>
<dbReference type="EMBL" id="CAACVG010006851">
    <property type="protein sequence ID" value="VEN42143.1"/>
    <property type="molecule type" value="Genomic_DNA"/>
</dbReference>
<gene>
    <name evidence="1" type="ORF">CALMAC_LOCUS5736</name>
</gene>
<dbReference type="OrthoDB" id="10599592at2759"/>
<dbReference type="AlphaFoldDB" id="A0A653C3P9"/>
<evidence type="ECO:0000313" key="1">
    <source>
        <dbReference type="EMBL" id="VEN42143.1"/>
    </source>
</evidence>
<evidence type="ECO:0000313" key="2">
    <source>
        <dbReference type="Proteomes" id="UP000410492"/>
    </source>
</evidence>
<feature type="non-terminal residue" evidence="1">
    <location>
        <position position="307"/>
    </location>
</feature>
<dbReference type="Proteomes" id="UP000410492">
    <property type="component" value="Unassembled WGS sequence"/>
</dbReference>
<keyword evidence="2" id="KW-1185">Reference proteome</keyword>
<sequence length="307" mass="33802">IFEALLEDTFSLLSEAPQLSSSKLIFFGTVSRVTSHRSFETSFSLELVVKELLPESADCSLLDDNLDDPALELLELLDIDFAVESLGFAFPSLRGFVPHDSSTMSFPEESEAPTSRLELLVLSVDDLSRGVLKVDPSLTTSFGAFAGESVLNFASELSMEGTLLKVELLLSLLFGIISVLSMLCVLLEELCATTSESTCKVVAASRKIPGYWDDPRCSEACLDFCEEDMRTPNTNDDVDGHFLGADEITTWQGEQLSNLMRWIKFNEGIRSGASPAYHDKRDETSKDEYACSGSNYAESATFRNLVF</sequence>
<reference evidence="1 2" key="1">
    <citation type="submission" date="2019-01" db="EMBL/GenBank/DDBJ databases">
        <authorList>
            <person name="Sayadi A."/>
        </authorList>
    </citation>
    <scope>NUCLEOTIDE SEQUENCE [LARGE SCALE GENOMIC DNA]</scope>
</reference>